<evidence type="ECO:0000256" key="1">
    <source>
        <dbReference type="ARBA" id="ARBA00006974"/>
    </source>
</evidence>
<accession>A0A251NAG1</accession>
<dbReference type="EMBL" id="CM007657">
    <property type="protein sequence ID" value="ONH96317.1"/>
    <property type="molecule type" value="Genomic_DNA"/>
</dbReference>
<reference evidence="2 3" key="1">
    <citation type="journal article" date="2013" name="Nat. Genet.">
        <title>The high-quality draft genome of peach (Prunus persica) identifies unique patterns of genetic diversity, domestication and genome evolution.</title>
        <authorList>
            <consortium name="International Peach Genome Initiative"/>
            <person name="Verde I."/>
            <person name="Abbott A.G."/>
            <person name="Scalabrin S."/>
            <person name="Jung S."/>
            <person name="Shu S."/>
            <person name="Marroni F."/>
            <person name="Zhebentyayeva T."/>
            <person name="Dettori M.T."/>
            <person name="Grimwood J."/>
            <person name="Cattonaro F."/>
            <person name="Zuccolo A."/>
            <person name="Rossini L."/>
            <person name="Jenkins J."/>
            <person name="Vendramin E."/>
            <person name="Meisel L.A."/>
            <person name="Decroocq V."/>
            <person name="Sosinski B."/>
            <person name="Prochnik S."/>
            <person name="Mitros T."/>
            <person name="Policriti A."/>
            <person name="Cipriani G."/>
            <person name="Dondini L."/>
            <person name="Ficklin S."/>
            <person name="Goodstein D.M."/>
            <person name="Xuan P."/>
            <person name="Del Fabbro C."/>
            <person name="Aramini V."/>
            <person name="Copetti D."/>
            <person name="Gonzalez S."/>
            <person name="Horner D.S."/>
            <person name="Falchi R."/>
            <person name="Lucas S."/>
            <person name="Mica E."/>
            <person name="Maldonado J."/>
            <person name="Lazzari B."/>
            <person name="Bielenberg D."/>
            <person name="Pirona R."/>
            <person name="Miculan M."/>
            <person name="Barakat A."/>
            <person name="Testolin R."/>
            <person name="Stella A."/>
            <person name="Tartarini S."/>
            <person name="Tonutti P."/>
            <person name="Arus P."/>
            <person name="Orellana A."/>
            <person name="Wells C."/>
            <person name="Main D."/>
            <person name="Vizzotto G."/>
            <person name="Silva H."/>
            <person name="Salamini F."/>
            <person name="Schmutz J."/>
            <person name="Morgante M."/>
            <person name="Rokhsar D.S."/>
        </authorList>
    </citation>
    <scope>NUCLEOTIDE SEQUENCE [LARGE SCALE GENOMIC DNA]</scope>
    <source>
        <strain evidence="3">cv. Nemared</strain>
    </source>
</reference>
<dbReference type="Gramene" id="ONH96317">
    <property type="protein sequence ID" value="ONH96317"/>
    <property type="gene ID" value="PRUPE_7G120400"/>
</dbReference>
<dbReference type="Pfam" id="PF02519">
    <property type="entry name" value="Auxin_inducible"/>
    <property type="match status" value="1"/>
</dbReference>
<dbReference type="GO" id="GO:0009733">
    <property type="term" value="P:response to auxin"/>
    <property type="evidence" value="ECO:0007669"/>
    <property type="project" value="InterPro"/>
</dbReference>
<evidence type="ECO:0000313" key="3">
    <source>
        <dbReference type="Proteomes" id="UP000006882"/>
    </source>
</evidence>
<comment type="similarity">
    <text evidence="1">Belongs to the ARG7 family.</text>
</comment>
<dbReference type="STRING" id="3760.A0A251NAG1"/>
<keyword evidence="3" id="KW-1185">Reference proteome</keyword>
<dbReference type="Proteomes" id="UP000006882">
    <property type="component" value="Chromosome G7"/>
</dbReference>
<dbReference type="PANTHER" id="PTHR31374">
    <property type="entry name" value="AUXIN-INDUCED PROTEIN-LIKE-RELATED"/>
    <property type="match status" value="1"/>
</dbReference>
<evidence type="ECO:0000313" key="2">
    <source>
        <dbReference type="EMBL" id="ONH96317.1"/>
    </source>
</evidence>
<dbReference type="AlphaFoldDB" id="A0A251NAG1"/>
<sequence>MSETSLLVDHMAPQTEQYSRRGMICNIAKLKKNGLHAKLRLTRGSEKKPPRDVPPGHLAVVVGEARRRFVVRADLLNHPVLRQLLDQAYEEYAHECPGPLAIPCDELLFEDIVHSLRGGTSSNQFSCPFIAF</sequence>
<proteinExistence type="inferred from homology"/>
<dbReference type="InterPro" id="IPR003676">
    <property type="entry name" value="SAUR_fam"/>
</dbReference>
<organism evidence="2 3">
    <name type="scientific">Prunus persica</name>
    <name type="common">Peach</name>
    <name type="synonym">Amygdalus persica</name>
    <dbReference type="NCBI Taxonomy" id="3760"/>
    <lineage>
        <taxon>Eukaryota</taxon>
        <taxon>Viridiplantae</taxon>
        <taxon>Streptophyta</taxon>
        <taxon>Embryophyta</taxon>
        <taxon>Tracheophyta</taxon>
        <taxon>Spermatophyta</taxon>
        <taxon>Magnoliopsida</taxon>
        <taxon>eudicotyledons</taxon>
        <taxon>Gunneridae</taxon>
        <taxon>Pentapetalae</taxon>
        <taxon>rosids</taxon>
        <taxon>fabids</taxon>
        <taxon>Rosales</taxon>
        <taxon>Rosaceae</taxon>
        <taxon>Amygdaloideae</taxon>
        <taxon>Amygdaleae</taxon>
        <taxon>Prunus</taxon>
    </lineage>
</organism>
<protein>
    <submittedName>
        <fullName evidence="2">Uncharacterized protein</fullName>
    </submittedName>
</protein>
<name>A0A251NAG1_PRUPE</name>
<dbReference type="eggNOG" id="ENOG502SQFZ">
    <property type="taxonomic scope" value="Eukaryota"/>
</dbReference>
<gene>
    <name evidence="2" type="ORF">PRUPE_7G120400</name>
</gene>
<dbReference type="PANTHER" id="PTHR31374:SF269">
    <property type="entry name" value="AUXIN RESPONSIVE SAUR PROTEIN"/>
    <property type="match status" value="1"/>
</dbReference>